<evidence type="ECO:0000256" key="10">
    <source>
        <dbReference type="ARBA" id="ARBA00023136"/>
    </source>
</evidence>
<dbReference type="SUPFAM" id="SSF56925">
    <property type="entry name" value="OMPA-like"/>
    <property type="match status" value="1"/>
</dbReference>
<dbReference type="InterPro" id="IPR011250">
    <property type="entry name" value="OMP/PagP_B-barrel"/>
</dbReference>
<dbReference type="Pfam" id="PF07660">
    <property type="entry name" value="STN"/>
    <property type="match status" value="1"/>
</dbReference>
<evidence type="ECO:0000256" key="6">
    <source>
        <dbReference type="ARBA" id="ARBA00022692"/>
    </source>
</evidence>
<dbReference type="InterPro" id="IPR037066">
    <property type="entry name" value="Plug_dom_sf"/>
</dbReference>
<dbReference type="Pfam" id="PF13505">
    <property type="entry name" value="OMP_b-brl"/>
    <property type="match status" value="1"/>
</dbReference>
<dbReference type="EMBL" id="JACHEU010000008">
    <property type="protein sequence ID" value="MBB6014687.1"/>
    <property type="molecule type" value="Genomic_DNA"/>
</dbReference>
<evidence type="ECO:0000256" key="13">
    <source>
        <dbReference type="PROSITE-ProRule" id="PRU01360"/>
    </source>
</evidence>
<organism evidence="16 17">
    <name type="scientific">Aquamicrobium lusatiense</name>
    <dbReference type="NCBI Taxonomy" id="89772"/>
    <lineage>
        <taxon>Bacteria</taxon>
        <taxon>Pseudomonadati</taxon>
        <taxon>Pseudomonadota</taxon>
        <taxon>Alphaproteobacteria</taxon>
        <taxon>Hyphomicrobiales</taxon>
        <taxon>Phyllobacteriaceae</taxon>
        <taxon>Aquamicrobium</taxon>
    </lineage>
</organism>
<comment type="similarity">
    <text evidence="2 13 14">Belongs to the TonB-dependent receptor family.</text>
</comment>
<keyword evidence="8" id="KW-0408">Iron</keyword>
<evidence type="ECO:0000256" key="14">
    <source>
        <dbReference type="RuleBase" id="RU003357"/>
    </source>
</evidence>
<dbReference type="Pfam" id="PF07715">
    <property type="entry name" value="Plug"/>
    <property type="match status" value="1"/>
</dbReference>
<evidence type="ECO:0000256" key="9">
    <source>
        <dbReference type="ARBA" id="ARBA00023077"/>
    </source>
</evidence>
<keyword evidence="4 13" id="KW-1134">Transmembrane beta strand</keyword>
<evidence type="ECO:0000256" key="8">
    <source>
        <dbReference type="ARBA" id="ARBA00023004"/>
    </source>
</evidence>
<keyword evidence="3 13" id="KW-0813">Transport</keyword>
<dbReference type="PANTHER" id="PTHR30069">
    <property type="entry name" value="TONB-DEPENDENT OUTER MEMBRANE RECEPTOR"/>
    <property type="match status" value="1"/>
</dbReference>
<name>A0A7W9VXZ7_9HYPH</name>
<evidence type="ECO:0000313" key="17">
    <source>
        <dbReference type="Proteomes" id="UP000533306"/>
    </source>
</evidence>
<dbReference type="Gene3D" id="2.40.160.20">
    <property type="match status" value="1"/>
</dbReference>
<keyword evidence="7" id="KW-0732">Signal</keyword>
<dbReference type="InterPro" id="IPR011662">
    <property type="entry name" value="Secretin/TonB_short_N"/>
</dbReference>
<dbReference type="InterPro" id="IPR000531">
    <property type="entry name" value="Beta-barrel_TonB"/>
</dbReference>
<sequence length="1224" mass="132071">MARAKTAAMGKAPVRLLLASTVLVSSLILLQGVSFAQSTSTTAAQTVRFSIPAQPLSGALSAFSRASGWQVGYTSEIVRGKTSVAVSGAMSPAQALQTMLAGTGIRVSLTGPATATLVDRVSEAFEPQPSDGSMVLATIDVKGNAEGSPYSPYETAAATSHIEGENIERFRGSSPADMFRGTAGVMSGEARNGAGAVDVNIRGMQGMGRVTTTIDGAENAVTVYQGYQGVSNRTYVDPDFIAGIDVTKGADTASWGNAGSVAMRTVNADDIVKPGNTWGVRVKGEIGTNTSKPHAGDKAGYQWPFAPWDPAGEVPKASETGMDKPSLLSPTRGAGSVIGAYKGEDFDFLAGYARRKQGNYHAGKHGPSANPVNKGRQQWCPNGVCNPNGTTYWENYYENDGVVNYRAGEEVLNTQLETESWLAKLTARFADDHTLQLGYTGYRSEAGDRLASRLIGKHGQSEQQAQTSGTSLDTVTARYRWNPEDNELFDLKGNLYWTHLELRNPIRGGRGVTPEQIGLPAGFRVGSDSDMWGADLSNLSKFSTGYGDVDLSYGLSYRGEDTRGSRHTAALEAWNTARDAIRHEAAIYAKAAWKPVDWATLNAGLRYSHFWSKDRYDPYEREDIESRVLGFRTNDGGFSPSVGVTLEPFDGSQFYVNYSNTMRAPSVIESVSAFNSVVANADVKPERSSNWEVGTNLTRDGLLTGEDRGMLKLGYFNWGVKDYIARSVRNGSGPLTLNIENIDRAKFSGIELSGRYEIGGFTADLSANYFLNVEYCRTAGTCENKSLYGDYATNHVQPEYTIDLTLSQKLLEDQLTVGGRISHVGPRAIGHGDVTAQGASEFISLVDWKPYTLVDVFAEYRITEDLTAAVRVENLFDRFYVDPLGLVTQPGPGRTFYASLTGSFGGEQSFQPFSNPLAGLSGGHGAARGGEAAAIDWSGLYAGVHAGGAFGRTWGSTTTLDGSDSTIAARESADLKLNGAMFGVQAGYNWQLDNGVVFGLEGDWSKTYNITGSKKVLSTDPVLAAKGHADAYTSYDIDWMASLRPKIGYAFSNRFMAYASGGLALARETQWRDQYISDQADETLPNGTQTTVFSVEKAAATRAGFTIGGGLEYALNDNWSIKADYTYSRFGKKDFRFRNARAGTGKDYTTSTTTVVGYETVDPSQDPSMAWLCDMDPSFCTPYEKPIYETTTTNHPGSSSTVNGRNASNALDFHMIKVGLNYRF</sequence>
<dbReference type="PANTHER" id="PTHR30069:SF41">
    <property type="entry name" value="HEME_HEMOPEXIN UTILIZATION PROTEIN C"/>
    <property type="match status" value="1"/>
</dbReference>
<dbReference type="InterPro" id="IPR012910">
    <property type="entry name" value="Plug_dom"/>
</dbReference>
<feature type="domain" description="Secretin/TonB short N-terminal" evidence="15">
    <location>
        <begin position="69"/>
        <end position="120"/>
    </location>
</feature>
<keyword evidence="12 13" id="KW-0998">Cell outer membrane</keyword>
<evidence type="ECO:0000256" key="1">
    <source>
        <dbReference type="ARBA" id="ARBA00004571"/>
    </source>
</evidence>
<keyword evidence="10 13" id="KW-0472">Membrane</keyword>
<evidence type="ECO:0000256" key="12">
    <source>
        <dbReference type="ARBA" id="ARBA00023237"/>
    </source>
</evidence>
<dbReference type="GO" id="GO:0009279">
    <property type="term" value="C:cell outer membrane"/>
    <property type="evidence" value="ECO:0007669"/>
    <property type="project" value="UniProtKB-SubCell"/>
</dbReference>
<dbReference type="InterPro" id="IPR039426">
    <property type="entry name" value="TonB-dep_rcpt-like"/>
</dbReference>
<dbReference type="Gene3D" id="2.170.130.10">
    <property type="entry name" value="TonB-dependent receptor, plug domain"/>
    <property type="match status" value="1"/>
</dbReference>
<dbReference type="PROSITE" id="PS52016">
    <property type="entry name" value="TONB_DEPENDENT_REC_3"/>
    <property type="match status" value="1"/>
</dbReference>
<keyword evidence="9 14" id="KW-0798">TonB box</keyword>
<keyword evidence="17" id="KW-1185">Reference proteome</keyword>
<comment type="subcellular location">
    <subcellularLocation>
        <location evidence="1 13">Cell outer membrane</location>
        <topology evidence="1 13">Multi-pass membrane protein</topology>
    </subcellularLocation>
</comment>
<comment type="caution">
    <text evidence="16">The sequence shown here is derived from an EMBL/GenBank/DDBJ whole genome shotgun (WGS) entry which is preliminary data.</text>
</comment>
<evidence type="ECO:0000256" key="11">
    <source>
        <dbReference type="ARBA" id="ARBA00023170"/>
    </source>
</evidence>
<proteinExistence type="inferred from homology"/>
<dbReference type="RefSeq" id="WP_183833049.1">
    <property type="nucleotide sequence ID" value="NZ_JACHEU010000008.1"/>
</dbReference>
<dbReference type="Gene3D" id="3.55.50.30">
    <property type="match status" value="1"/>
</dbReference>
<evidence type="ECO:0000256" key="7">
    <source>
        <dbReference type="ARBA" id="ARBA00022729"/>
    </source>
</evidence>
<evidence type="ECO:0000313" key="16">
    <source>
        <dbReference type="EMBL" id="MBB6014687.1"/>
    </source>
</evidence>
<dbReference type="Pfam" id="PF00593">
    <property type="entry name" value="TonB_dep_Rec_b-barrel"/>
    <property type="match status" value="1"/>
</dbReference>
<dbReference type="GO" id="GO:0044718">
    <property type="term" value="P:siderophore transmembrane transport"/>
    <property type="evidence" value="ECO:0007669"/>
    <property type="project" value="TreeGrafter"/>
</dbReference>
<accession>A0A7W9VXZ7</accession>
<dbReference type="InterPro" id="IPR027385">
    <property type="entry name" value="Beta-barrel_OMP"/>
</dbReference>
<dbReference type="Gene3D" id="2.40.170.20">
    <property type="entry name" value="TonB-dependent receptor, beta-barrel domain"/>
    <property type="match status" value="1"/>
</dbReference>
<keyword evidence="5" id="KW-0410">Iron transport</keyword>
<dbReference type="Proteomes" id="UP000533306">
    <property type="component" value="Unassembled WGS sequence"/>
</dbReference>
<dbReference type="AlphaFoldDB" id="A0A7W9VXZ7"/>
<dbReference type="SMART" id="SM00965">
    <property type="entry name" value="STN"/>
    <property type="match status" value="1"/>
</dbReference>
<dbReference type="SUPFAM" id="SSF56935">
    <property type="entry name" value="Porins"/>
    <property type="match status" value="1"/>
</dbReference>
<reference evidence="16 17" key="1">
    <citation type="submission" date="2020-08" db="EMBL/GenBank/DDBJ databases">
        <title>Genomic Encyclopedia of Type Strains, Phase IV (KMG-IV): sequencing the most valuable type-strain genomes for metagenomic binning, comparative biology and taxonomic classification.</title>
        <authorList>
            <person name="Goeker M."/>
        </authorList>
    </citation>
    <scope>NUCLEOTIDE SEQUENCE [LARGE SCALE GENOMIC DNA]</scope>
    <source>
        <strain evidence="16 17">DSM 11099</strain>
    </source>
</reference>
<keyword evidence="6 13" id="KW-0812">Transmembrane</keyword>
<evidence type="ECO:0000256" key="2">
    <source>
        <dbReference type="ARBA" id="ARBA00009810"/>
    </source>
</evidence>
<evidence type="ECO:0000256" key="3">
    <source>
        <dbReference type="ARBA" id="ARBA00022448"/>
    </source>
</evidence>
<dbReference type="GO" id="GO:0015344">
    <property type="term" value="F:siderophore uptake transmembrane transporter activity"/>
    <property type="evidence" value="ECO:0007669"/>
    <property type="project" value="TreeGrafter"/>
</dbReference>
<evidence type="ECO:0000256" key="4">
    <source>
        <dbReference type="ARBA" id="ARBA00022452"/>
    </source>
</evidence>
<evidence type="ECO:0000256" key="5">
    <source>
        <dbReference type="ARBA" id="ARBA00022496"/>
    </source>
</evidence>
<keyword evidence="5" id="KW-0406">Ion transport</keyword>
<evidence type="ECO:0000259" key="15">
    <source>
        <dbReference type="SMART" id="SM00965"/>
    </source>
</evidence>
<gene>
    <name evidence="16" type="ORF">HNR59_004083</name>
</gene>
<protein>
    <submittedName>
        <fullName evidence="16">Hemoglobin/transferrin/lactoferrin receptor protein</fullName>
    </submittedName>
</protein>
<keyword evidence="11 16" id="KW-0675">Receptor</keyword>
<dbReference type="CDD" id="cd01347">
    <property type="entry name" value="ligand_gated_channel"/>
    <property type="match status" value="1"/>
</dbReference>
<dbReference type="InterPro" id="IPR036942">
    <property type="entry name" value="Beta-barrel_TonB_sf"/>
</dbReference>